<dbReference type="PROSITE" id="PS01124">
    <property type="entry name" value="HTH_ARAC_FAMILY_2"/>
    <property type="match status" value="1"/>
</dbReference>
<dbReference type="Gene3D" id="2.60.120.10">
    <property type="entry name" value="Jelly Rolls"/>
    <property type="match status" value="1"/>
</dbReference>
<dbReference type="SMART" id="SM00342">
    <property type="entry name" value="HTH_ARAC"/>
    <property type="match status" value="1"/>
</dbReference>
<dbReference type="RefSeq" id="WP_212507646.1">
    <property type="nucleotide sequence ID" value="NZ_CP060696.1"/>
</dbReference>
<dbReference type="InterPro" id="IPR050204">
    <property type="entry name" value="AraC_XylS_family_regulators"/>
</dbReference>
<accession>A0A7G9WIR9</accession>
<dbReference type="InterPro" id="IPR014710">
    <property type="entry name" value="RmlC-like_jellyroll"/>
</dbReference>
<dbReference type="PRINTS" id="PR00032">
    <property type="entry name" value="HTHARAC"/>
</dbReference>
<evidence type="ECO:0000256" key="1">
    <source>
        <dbReference type="ARBA" id="ARBA00023015"/>
    </source>
</evidence>
<keyword evidence="2" id="KW-0238">DNA-binding</keyword>
<feature type="domain" description="HTH araC/xylS-type" evidence="4">
    <location>
        <begin position="174"/>
        <end position="272"/>
    </location>
</feature>
<sequence>MESTAEKVDLPSVSKEFSLLFCGERACQPGHSFGPAVREHYMMYYCISGHAVFQAGGKSYTLGPQEGFLVLPEEITFYQADLNDPCHCIWIAFSGTQAETHLARCGLSGKQRVFRCKEAEALSACLQQMLEHRKLSYSDEFFLQGLLYQWFALIAADSALPYEQNGPTKNLYVNKAVEYMQQNYQNDVTIAELSDYVCLNRSYLTSLFQRQMQMSPRDFLIHLRVEKACGLLYRSDLPVNQVAHSCGYPDPLAFSKAFHKLTGCSPSDYRTQKRAEKMPVLSQY</sequence>
<evidence type="ECO:0000259" key="4">
    <source>
        <dbReference type="PROSITE" id="PS01124"/>
    </source>
</evidence>
<protein>
    <submittedName>
        <fullName evidence="5">AraC family transcriptional regulator</fullName>
    </submittedName>
</protein>
<dbReference type="InterPro" id="IPR009057">
    <property type="entry name" value="Homeodomain-like_sf"/>
</dbReference>
<evidence type="ECO:0000256" key="3">
    <source>
        <dbReference type="ARBA" id="ARBA00023163"/>
    </source>
</evidence>
<evidence type="ECO:0000256" key="2">
    <source>
        <dbReference type="ARBA" id="ARBA00023125"/>
    </source>
</evidence>
<evidence type="ECO:0000313" key="5">
    <source>
        <dbReference type="EMBL" id="QNO18581.1"/>
    </source>
</evidence>
<keyword evidence="6" id="KW-1185">Reference proteome</keyword>
<dbReference type="EMBL" id="CP060696">
    <property type="protein sequence ID" value="QNO18581.1"/>
    <property type="molecule type" value="Genomic_DNA"/>
</dbReference>
<organism evidence="5 6">
    <name type="scientific">Caproicibacterium amylolyticum</name>
    <dbReference type="NCBI Taxonomy" id="2766537"/>
    <lineage>
        <taxon>Bacteria</taxon>
        <taxon>Bacillati</taxon>
        <taxon>Bacillota</taxon>
        <taxon>Clostridia</taxon>
        <taxon>Eubacteriales</taxon>
        <taxon>Oscillospiraceae</taxon>
        <taxon>Caproicibacterium</taxon>
    </lineage>
</organism>
<dbReference type="KEGG" id="caml:H6X83_02725"/>
<dbReference type="GO" id="GO:0043565">
    <property type="term" value="F:sequence-specific DNA binding"/>
    <property type="evidence" value="ECO:0007669"/>
    <property type="project" value="InterPro"/>
</dbReference>
<dbReference type="InterPro" id="IPR020449">
    <property type="entry name" value="Tscrpt_reg_AraC-type_HTH"/>
</dbReference>
<dbReference type="Pfam" id="PF02311">
    <property type="entry name" value="AraC_binding"/>
    <property type="match status" value="1"/>
</dbReference>
<reference evidence="5 6" key="1">
    <citation type="submission" date="2020-08" db="EMBL/GenBank/DDBJ databases">
        <authorList>
            <person name="Ren C."/>
            <person name="Gu Y."/>
            <person name="Xu Y."/>
        </authorList>
    </citation>
    <scope>NUCLEOTIDE SEQUENCE [LARGE SCALE GENOMIC DNA]</scope>
    <source>
        <strain evidence="5 6">LBM18003</strain>
    </source>
</reference>
<dbReference type="Proteomes" id="UP000516046">
    <property type="component" value="Chromosome"/>
</dbReference>
<keyword evidence="3" id="KW-0804">Transcription</keyword>
<evidence type="ECO:0000313" key="6">
    <source>
        <dbReference type="Proteomes" id="UP000516046"/>
    </source>
</evidence>
<dbReference type="InterPro" id="IPR003313">
    <property type="entry name" value="AraC-bd"/>
</dbReference>
<dbReference type="Gene3D" id="1.10.10.60">
    <property type="entry name" value="Homeodomain-like"/>
    <property type="match status" value="2"/>
</dbReference>
<proteinExistence type="predicted"/>
<dbReference type="CDD" id="cd06986">
    <property type="entry name" value="cupin_MmsR-like_N"/>
    <property type="match status" value="1"/>
</dbReference>
<gene>
    <name evidence="5" type="ORF">H6X83_02725</name>
</gene>
<dbReference type="InterPro" id="IPR018060">
    <property type="entry name" value="HTH_AraC"/>
</dbReference>
<dbReference type="AlphaFoldDB" id="A0A7G9WIR9"/>
<keyword evidence="1" id="KW-0805">Transcription regulation</keyword>
<dbReference type="SUPFAM" id="SSF46689">
    <property type="entry name" value="Homeodomain-like"/>
    <property type="match status" value="2"/>
</dbReference>
<name>A0A7G9WIR9_9FIRM</name>
<dbReference type="SUPFAM" id="SSF51215">
    <property type="entry name" value="Regulatory protein AraC"/>
    <property type="match status" value="1"/>
</dbReference>
<dbReference type="InterPro" id="IPR037923">
    <property type="entry name" value="HTH-like"/>
</dbReference>
<dbReference type="Pfam" id="PF12833">
    <property type="entry name" value="HTH_18"/>
    <property type="match status" value="1"/>
</dbReference>
<dbReference type="GO" id="GO:0003700">
    <property type="term" value="F:DNA-binding transcription factor activity"/>
    <property type="evidence" value="ECO:0007669"/>
    <property type="project" value="InterPro"/>
</dbReference>
<dbReference type="PANTHER" id="PTHR46796">
    <property type="entry name" value="HTH-TYPE TRANSCRIPTIONAL ACTIVATOR RHAS-RELATED"/>
    <property type="match status" value="1"/>
</dbReference>